<keyword evidence="8" id="KW-0808">Transferase</keyword>
<dbReference type="STRING" id="559304.G8YR78"/>
<dbReference type="SUPFAM" id="SSF57850">
    <property type="entry name" value="RING/U-box"/>
    <property type="match status" value="1"/>
</dbReference>
<dbReference type="InterPro" id="IPR003613">
    <property type="entry name" value="Ubox_domain"/>
</dbReference>
<comment type="subcellular location">
    <subcellularLocation>
        <location evidence="3">Cytoplasm</location>
    </subcellularLocation>
    <subcellularLocation>
        <location evidence="2">Nucleus</location>
    </subcellularLocation>
</comment>
<evidence type="ECO:0000256" key="5">
    <source>
        <dbReference type="ARBA" id="ARBA00007434"/>
    </source>
</evidence>
<keyword evidence="14" id="KW-1185">Reference proteome</keyword>
<evidence type="ECO:0000259" key="12">
    <source>
        <dbReference type="PROSITE" id="PS51698"/>
    </source>
</evidence>
<reference evidence="13 14" key="1">
    <citation type="journal article" date="2012" name="G3 (Bethesda)">
        <title>Pichia sorbitophila, an interspecies yeast hybrid reveals early steps of genome resolution following polyploidization.</title>
        <authorList>
            <person name="Leh Louis V."/>
            <person name="Despons L."/>
            <person name="Friedrich A."/>
            <person name="Martin T."/>
            <person name="Durrens P."/>
            <person name="Casaregola S."/>
            <person name="Neuveglise C."/>
            <person name="Fairhead C."/>
            <person name="Marck C."/>
            <person name="Cruz J.A."/>
            <person name="Straub M.L."/>
            <person name="Kugler V."/>
            <person name="Sacerdot C."/>
            <person name="Uzunov Z."/>
            <person name="Thierry A."/>
            <person name="Weiss S."/>
            <person name="Bleykasten C."/>
            <person name="De Montigny J."/>
            <person name="Jacques N."/>
            <person name="Jung P."/>
            <person name="Lemaire M."/>
            <person name="Mallet S."/>
            <person name="Morel G."/>
            <person name="Richard G.F."/>
            <person name="Sarkar A."/>
            <person name="Savel G."/>
            <person name="Schacherer J."/>
            <person name="Seret M.L."/>
            <person name="Talla E."/>
            <person name="Samson G."/>
            <person name="Jubin C."/>
            <person name="Poulain J."/>
            <person name="Vacherie B."/>
            <person name="Barbe V."/>
            <person name="Pelletier E."/>
            <person name="Sherman D.J."/>
            <person name="Westhof E."/>
            <person name="Weissenbach J."/>
            <person name="Baret P.V."/>
            <person name="Wincker P."/>
            <person name="Gaillardin C."/>
            <person name="Dujon B."/>
            <person name="Souciet J.L."/>
        </authorList>
    </citation>
    <scope>NUCLEOTIDE SEQUENCE [LARGE SCALE GENOMIC DNA]</scope>
    <source>
        <strain evidence="14">ATCC MYA-4447 / BCRC 22081 / CBS 7064 / NBRC 10061 / NRRL Y-12695</strain>
    </source>
</reference>
<keyword evidence="9" id="KW-0833">Ubl conjugation pathway</keyword>
<dbReference type="FunCoup" id="G8YR78">
    <property type="interactions" value="2111"/>
</dbReference>
<evidence type="ECO:0000256" key="3">
    <source>
        <dbReference type="ARBA" id="ARBA00004496"/>
    </source>
</evidence>
<feature type="compositionally biased region" description="Polar residues" evidence="11">
    <location>
        <begin position="59"/>
        <end position="68"/>
    </location>
</feature>
<dbReference type="GO" id="GO:0006511">
    <property type="term" value="P:ubiquitin-dependent protein catabolic process"/>
    <property type="evidence" value="ECO:0007669"/>
    <property type="project" value="InterPro"/>
</dbReference>
<keyword evidence="7" id="KW-0963">Cytoplasm</keyword>
<dbReference type="PANTHER" id="PTHR13931:SF2">
    <property type="entry name" value="UBIQUITIN CONJUGATION FACTOR E4 B"/>
    <property type="match status" value="1"/>
</dbReference>
<proteinExistence type="inferred from homology"/>
<dbReference type="InterPro" id="IPR019474">
    <property type="entry name" value="Ub_conjug_fac_E4_core"/>
</dbReference>
<dbReference type="Pfam" id="PF10408">
    <property type="entry name" value="Ufd2P_core"/>
    <property type="match status" value="1"/>
</dbReference>
<dbReference type="PANTHER" id="PTHR13931">
    <property type="entry name" value="UBIQUITINATION FACTOR E4"/>
    <property type="match status" value="1"/>
</dbReference>
<protein>
    <recommendedName>
        <fullName evidence="6">RING-type E3 ubiquitin transferase</fullName>
        <ecNumber evidence="6">2.3.2.27</ecNumber>
    </recommendedName>
</protein>
<organism evidence="13 14">
    <name type="scientific">Pichia sorbitophila (strain ATCC MYA-4447 / BCRC 22081 / CBS 7064 / NBRC 10061 / NRRL Y-12695)</name>
    <name type="common">Hybrid yeast</name>
    <dbReference type="NCBI Taxonomy" id="559304"/>
    <lineage>
        <taxon>Eukaryota</taxon>
        <taxon>Fungi</taxon>
        <taxon>Dikarya</taxon>
        <taxon>Ascomycota</taxon>
        <taxon>Saccharomycotina</taxon>
        <taxon>Pichiomycetes</taxon>
        <taxon>Debaryomycetaceae</taxon>
        <taxon>Millerozyma</taxon>
    </lineage>
</organism>
<evidence type="ECO:0000256" key="10">
    <source>
        <dbReference type="ARBA" id="ARBA00023242"/>
    </source>
</evidence>
<dbReference type="Pfam" id="PF04564">
    <property type="entry name" value="U-box"/>
    <property type="match status" value="1"/>
</dbReference>
<gene>
    <name evidence="13" type="primary">Piso0_000678</name>
    <name evidence="13" type="ORF">GNLVRS01_PISO0C01652g</name>
</gene>
<dbReference type="FunFam" id="3.30.40.10:FF:000055">
    <property type="entry name" value="Ubiquitin conjugation factor e4 a"/>
    <property type="match status" value="1"/>
</dbReference>
<evidence type="ECO:0000256" key="2">
    <source>
        <dbReference type="ARBA" id="ARBA00004123"/>
    </source>
</evidence>
<dbReference type="InterPro" id="IPR045132">
    <property type="entry name" value="UBE4"/>
</dbReference>
<evidence type="ECO:0000256" key="4">
    <source>
        <dbReference type="ARBA" id="ARBA00004906"/>
    </source>
</evidence>
<dbReference type="SMART" id="SM00504">
    <property type="entry name" value="Ubox"/>
    <property type="match status" value="1"/>
</dbReference>
<evidence type="ECO:0000256" key="6">
    <source>
        <dbReference type="ARBA" id="ARBA00012483"/>
    </source>
</evidence>
<dbReference type="EMBL" id="FO082057">
    <property type="protein sequence ID" value="CCE78065.1"/>
    <property type="molecule type" value="Genomic_DNA"/>
</dbReference>
<evidence type="ECO:0000256" key="7">
    <source>
        <dbReference type="ARBA" id="ARBA00022490"/>
    </source>
</evidence>
<comment type="catalytic activity">
    <reaction evidence="1">
        <text>S-ubiquitinyl-[E2 ubiquitin-conjugating enzyme]-L-cysteine + [acceptor protein]-L-lysine = [E2 ubiquitin-conjugating enzyme]-L-cysteine + N(6)-ubiquitinyl-[acceptor protein]-L-lysine.</text>
        <dbReference type="EC" id="2.3.2.27"/>
    </reaction>
</comment>
<evidence type="ECO:0000313" key="13">
    <source>
        <dbReference type="EMBL" id="CCE78065.1"/>
    </source>
</evidence>
<dbReference type="GO" id="GO:0000151">
    <property type="term" value="C:ubiquitin ligase complex"/>
    <property type="evidence" value="ECO:0007669"/>
    <property type="project" value="InterPro"/>
</dbReference>
<dbReference type="eggNOG" id="KOG2042">
    <property type="taxonomic scope" value="Eukaryota"/>
</dbReference>
<evidence type="ECO:0000256" key="8">
    <source>
        <dbReference type="ARBA" id="ARBA00022679"/>
    </source>
</evidence>
<dbReference type="AlphaFoldDB" id="G8YR78"/>
<comment type="pathway">
    <text evidence="4">Protein modification; protein ubiquitination.</text>
</comment>
<name>G8YR78_PICSO</name>
<evidence type="ECO:0000256" key="1">
    <source>
        <dbReference type="ARBA" id="ARBA00000900"/>
    </source>
</evidence>
<dbReference type="Gene3D" id="3.30.40.10">
    <property type="entry name" value="Zinc/RING finger domain, C3HC4 (zinc finger)"/>
    <property type="match status" value="1"/>
</dbReference>
<dbReference type="OrthoDB" id="20295at2759"/>
<dbReference type="GO" id="GO:0005634">
    <property type="term" value="C:nucleus"/>
    <property type="evidence" value="ECO:0007669"/>
    <property type="project" value="UniProtKB-SubCell"/>
</dbReference>
<dbReference type="InParanoid" id="G8YR78"/>
<keyword evidence="10" id="KW-0539">Nucleus</keyword>
<dbReference type="EC" id="2.3.2.27" evidence="6"/>
<feature type="domain" description="U-box" evidence="12">
    <location>
        <begin position="985"/>
        <end position="1059"/>
    </location>
</feature>
<dbReference type="GO" id="GO:0036503">
    <property type="term" value="P:ERAD pathway"/>
    <property type="evidence" value="ECO:0007669"/>
    <property type="project" value="InterPro"/>
</dbReference>
<dbReference type="OMA" id="SNAFMTN"/>
<dbReference type="CDD" id="cd16657">
    <property type="entry name" value="RING-Ubox_UBE4A"/>
    <property type="match status" value="1"/>
</dbReference>
<evidence type="ECO:0000313" key="14">
    <source>
        <dbReference type="Proteomes" id="UP000005222"/>
    </source>
</evidence>
<dbReference type="Proteomes" id="UP000005222">
    <property type="component" value="Chromosome C"/>
</dbReference>
<feature type="region of interest" description="Disordered" evidence="11">
    <location>
        <begin position="808"/>
        <end position="827"/>
    </location>
</feature>
<feature type="region of interest" description="Disordered" evidence="11">
    <location>
        <begin position="1"/>
        <end position="89"/>
    </location>
</feature>
<evidence type="ECO:0000256" key="9">
    <source>
        <dbReference type="ARBA" id="ARBA00022786"/>
    </source>
</evidence>
<dbReference type="UniPathway" id="UPA00143"/>
<dbReference type="HOGENOM" id="CLU_003224_0_1_1"/>
<dbReference type="GO" id="GO:0005737">
    <property type="term" value="C:cytoplasm"/>
    <property type="evidence" value="ECO:0007669"/>
    <property type="project" value="UniProtKB-SubCell"/>
</dbReference>
<sequence length="1070" mass="123532">MSNPNDIRTKRLARLAALSATNNNDSEKPENTERQSSASEEPEQTVPRPKKEKKDVQETPYNINTDVKTPNKAVGTSKESQAATPEPEINLSEEEQIARWFTREVEHLFVAGVDKEYCEKRPLIYLADSCSDVLALSHQKFNKEILESIFMEILTERGPPNGNSAVEYLFLIYKKAFQLRRILPKKDNLYDVKVDIINSIISFSCSYSFICFQEPDMFLQNDVRSAVSFFIFNPDSHAFLIDIINTIGDQESLLELLNIFLPVMGADSLSINLSNSNYTKYLSLYETFVSIKQVAAIFTQVNGFNPPNETDPLDYELKTLLGPLLRFSPLVDTVSVYYFTESVDTINKVQLNSMYESLQNEYKVVSDRLFYIVDKIIRGSPQSRKDLMNWFGRLINLSHLRRGTHADFSKLPSDGISFNISYILIRLSLPFLDYPTFSKIDKIDPMYFGKSKLIDISEETRVNSSIQASNEYFNQQELSSDVNFISDCFYLTLTYLHYGIGGIYIHFDRLKSQIKQLSSRVEMMNNNQVPPGTNPMMAHLFRAQLPTLTKNLNKMKAMKHAIQAVFSFRSQQLNIFDFLVGSTVFLTRVIDPQRQHPKVKLSIPLYKVSAVSELDDQEFLRTKTPEPWKYFPEYIIEGIINYCKFITNFRGCPLVSNEDKLQLFVEFAIIILRCPELVSNPHMKAHLIEVLFIGSLPSMDGGPGFMTPIFNTNKLVVDNILYSLLDFYVMVEKTGASSQFYDKFNSRYYISVILEELWKNETYRLQLHEYTKSNADFFIRFIARMLNDITYLLDEAFNELNQIHNYQQETKSRARGSPPNTEYGTDQELADNLNSSERKARSYVDLSNKSMELFKLFTKQTPEGFELTEIVDRLASMLDYNLSVMVGPKCSNLKVEDPKKYNFDPKRTLSDLCEVYSNLSKQDRFLVAVARDGRSFDLKYFQKAVRILSSKTFTDPQIVKNFMNFGERAEKQRQEDDDEEMELGDIPDEFLDPLMFILMEDPVILPGSKVSIDRSTIKTHLLSDPTDPFNRMPLKLEDVTEDVELKKKIEEFKKQKKLEKQQNDVEMKDA</sequence>
<dbReference type="GO" id="GO:0000209">
    <property type="term" value="P:protein polyubiquitination"/>
    <property type="evidence" value="ECO:0007669"/>
    <property type="project" value="TreeGrafter"/>
</dbReference>
<dbReference type="GO" id="GO:0034450">
    <property type="term" value="F:ubiquitin-ubiquitin ligase activity"/>
    <property type="evidence" value="ECO:0007669"/>
    <property type="project" value="InterPro"/>
</dbReference>
<dbReference type="PROSITE" id="PS51698">
    <property type="entry name" value="U_BOX"/>
    <property type="match status" value="1"/>
</dbReference>
<accession>G8YR78</accession>
<comment type="similarity">
    <text evidence="5">Belongs to the ubiquitin conjugation factor E4 family.</text>
</comment>
<dbReference type="InterPro" id="IPR013083">
    <property type="entry name" value="Znf_RING/FYVE/PHD"/>
</dbReference>
<evidence type="ECO:0000256" key="11">
    <source>
        <dbReference type="SAM" id="MobiDB-lite"/>
    </source>
</evidence>